<feature type="region of interest" description="Disordered" evidence="1">
    <location>
        <begin position="336"/>
        <end position="363"/>
    </location>
</feature>
<dbReference type="EMBL" id="AACS02000011">
    <property type="protein sequence ID" value="EFI26717.1"/>
    <property type="molecule type" value="Genomic_DNA"/>
</dbReference>
<dbReference type="InParanoid" id="D6RQA1"/>
<feature type="compositionally biased region" description="Low complexity" evidence="1">
    <location>
        <begin position="338"/>
        <end position="363"/>
    </location>
</feature>
<evidence type="ECO:0000256" key="1">
    <source>
        <dbReference type="SAM" id="MobiDB-lite"/>
    </source>
</evidence>
<comment type="caution">
    <text evidence="3">The sequence shown here is derived from an EMBL/GenBank/DDBJ whole genome shotgun (WGS) entry which is preliminary data.</text>
</comment>
<protein>
    <recommendedName>
        <fullName evidence="2">Deoxyribonuclease NucA/NucB domain-containing protein</fullName>
    </recommendedName>
</protein>
<evidence type="ECO:0000313" key="4">
    <source>
        <dbReference type="Proteomes" id="UP000001861"/>
    </source>
</evidence>
<dbReference type="HOGENOM" id="CLU_692636_0_0_1"/>
<dbReference type="OMA" id="INICLGI"/>
<dbReference type="KEGG" id="cci:CC1G_15638"/>
<evidence type="ECO:0000259" key="2">
    <source>
        <dbReference type="Pfam" id="PF14040"/>
    </source>
</evidence>
<dbReference type="AlphaFoldDB" id="D6RQA1"/>
<dbReference type="Pfam" id="PF14040">
    <property type="entry name" value="DNase_NucA_NucB"/>
    <property type="match status" value="1"/>
</dbReference>
<proteinExistence type="predicted"/>
<keyword evidence="4" id="KW-1185">Reference proteome</keyword>
<sequence>MLVDGAAHLMVKPAEERRAVNPEPFVARVRPADAALAGLSVVVRALTRAVRGDLLAVGTPAAEKGKLAQRAGVSMKFIRTNRVVRFAYDELRNGALLRNMCRATRFMNTVTLEYAKAENAIQKSEIRRTAFIGGCRDGFCGAVTERGTCNEFPPAMTDEAVQGVWPISRQVISCIPQNQNTYQGAVFNNMIRRSEIVQGQGFALAMDCDGVRTALDDGIGADEGSLTETRENGVSGELNEYPPLEFFDQTTGLIVVGFGDLGPGSYSAEVTIDEGSAEIAYIVDNLGDELAAVADRLRAGDTQTLTWEVSPDGELMGVGLVIPTLVNGTKVSWKFQETGPPSTTGTRGRGSQTTIRGGSSTGSPDDFFTGGAFQMVVNREFWKGVVGMAALGVVLVWI</sequence>
<dbReference type="OrthoDB" id="3259102at2759"/>
<accession>D6RQA1</accession>
<evidence type="ECO:0000313" key="3">
    <source>
        <dbReference type="EMBL" id="EFI26717.1"/>
    </source>
</evidence>
<name>D6RQA1_COPC7</name>
<dbReference type="VEuPathDB" id="FungiDB:CC1G_15638"/>
<feature type="domain" description="Deoxyribonuclease NucA/NucB" evidence="2">
    <location>
        <begin position="100"/>
        <end position="203"/>
    </location>
</feature>
<dbReference type="eggNOG" id="ENOG502RBJC">
    <property type="taxonomic scope" value="Eukaryota"/>
</dbReference>
<dbReference type="RefSeq" id="XP_002910211.1">
    <property type="nucleotide sequence ID" value="XM_002910165.1"/>
</dbReference>
<dbReference type="GeneID" id="9380222"/>
<gene>
    <name evidence="3" type="ORF">CC1G_15638</name>
</gene>
<dbReference type="Proteomes" id="UP000001861">
    <property type="component" value="Unassembled WGS sequence"/>
</dbReference>
<organism evidence="3 4">
    <name type="scientific">Coprinopsis cinerea (strain Okayama-7 / 130 / ATCC MYA-4618 / FGSC 9003)</name>
    <name type="common">Inky cap fungus</name>
    <name type="synonym">Hormographiella aspergillata</name>
    <dbReference type="NCBI Taxonomy" id="240176"/>
    <lineage>
        <taxon>Eukaryota</taxon>
        <taxon>Fungi</taxon>
        <taxon>Dikarya</taxon>
        <taxon>Basidiomycota</taxon>
        <taxon>Agaricomycotina</taxon>
        <taxon>Agaricomycetes</taxon>
        <taxon>Agaricomycetidae</taxon>
        <taxon>Agaricales</taxon>
        <taxon>Agaricineae</taxon>
        <taxon>Psathyrellaceae</taxon>
        <taxon>Coprinopsis</taxon>
    </lineage>
</organism>
<reference evidence="3 4" key="1">
    <citation type="journal article" date="2010" name="Proc. Natl. Acad. Sci. U.S.A.">
        <title>Insights into evolution of multicellular fungi from the assembled chromosomes of the mushroom Coprinopsis cinerea (Coprinus cinereus).</title>
        <authorList>
            <person name="Stajich J.E."/>
            <person name="Wilke S.K."/>
            <person name="Ahren D."/>
            <person name="Au C.H."/>
            <person name="Birren B.W."/>
            <person name="Borodovsky M."/>
            <person name="Burns C."/>
            <person name="Canback B."/>
            <person name="Casselton L.A."/>
            <person name="Cheng C.K."/>
            <person name="Deng J."/>
            <person name="Dietrich F.S."/>
            <person name="Fargo D.C."/>
            <person name="Farman M.L."/>
            <person name="Gathman A.C."/>
            <person name="Goldberg J."/>
            <person name="Guigo R."/>
            <person name="Hoegger P.J."/>
            <person name="Hooker J.B."/>
            <person name="Huggins A."/>
            <person name="James T.Y."/>
            <person name="Kamada T."/>
            <person name="Kilaru S."/>
            <person name="Kodira C."/>
            <person name="Kues U."/>
            <person name="Kupfer D."/>
            <person name="Kwan H.S."/>
            <person name="Lomsadze A."/>
            <person name="Li W."/>
            <person name="Lilly W.W."/>
            <person name="Ma L.J."/>
            <person name="Mackey A.J."/>
            <person name="Manning G."/>
            <person name="Martin F."/>
            <person name="Muraguchi H."/>
            <person name="Natvig D.O."/>
            <person name="Palmerini H."/>
            <person name="Ramesh M.A."/>
            <person name="Rehmeyer C.J."/>
            <person name="Roe B.A."/>
            <person name="Shenoy N."/>
            <person name="Stanke M."/>
            <person name="Ter-Hovhannisyan V."/>
            <person name="Tunlid A."/>
            <person name="Velagapudi R."/>
            <person name="Vision T.J."/>
            <person name="Zeng Q."/>
            <person name="Zolan M.E."/>
            <person name="Pukkila P.J."/>
        </authorList>
    </citation>
    <scope>NUCLEOTIDE SEQUENCE [LARGE SCALE GENOMIC DNA]</scope>
    <source>
        <strain evidence="4">Okayama-7 / 130 / ATCC MYA-4618 / FGSC 9003</strain>
    </source>
</reference>
<dbReference type="InterPro" id="IPR029476">
    <property type="entry name" value="DNase_NucA_NucB"/>
</dbReference>